<feature type="compositionally biased region" description="Basic residues" evidence="1">
    <location>
        <begin position="57"/>
        <end position="69"/>
    </location>
</feature>
<organism evidence="2 3">
    <name type="scientific">Panicum virgatum</name>
    <name type="common">Blackwell switchgrass</name>
    <dbReference type="NCBI Taxonomy" id="38727"/>
    <lineage>
        <taxon>Eukaryota</taxon>
        <taxon>Viridiplantae</taxon>
        <taxon>Streptophyta</taxon>
        <taxon>Embryophyta</taxon>
        <taxon>Tracheophyta</taxon>
        <taxon>Spermatophyta</taxon>
        <taxon>Magnoliopsida</taxon>
        <taxon>Liliopsida</taxon>
        <taxon>Poales</taxon>
        <taxon>Poaceae</taxon>
        <taxon>PACMAD clade</taxon>
        <taxon>Panicoideae</taxon>
        <taxon>Panicodae</taxon>
        <taxon>Paniceae</taxon>
        <taxon>Panicinae</taxon>
        <taxon>Panicum</taxon>
        <taxon>Panicum sect. Hiantes</taxon>
    </lineage>
</organism>
<feature type="compositionally biased region" description="Basic residues" evidence="1">
    <location>
        <begin position="76"/>
        <end position="106"/>
    </location>
</feature>
<name>A0A8T0WT83_PANVG</name>
<feature type="compositionally biased region" description="Gly residues" evidence="1">
    <location>
        <begin position="127"/>
        <end position="138"/>
    </location>
</feature>
<evidence type="ECO:0000256" key="1">
    <source>
        <dbReference type="SAM" id="MobiDB-lite"/>
    </source>
</evidence>
<gene>
    <name evidence="2" type="ORF">PVAP13_1NG004573</name>
</gene>
<accession>A0A8T0WT83</accession>
<feature type="region of interest" description="Disordered" evidence="1">
    <location>
        <begin position="29"/>
        <end position="181"/>
    </location>
</feature>
<reference evidence="2" key="1">
    <citation type="submission" date="2020-05" db="EMBL/GenBank/DDBJ databases">
        <title>WGS assembly of Panicum virgatum.</title>
        <authorList>
            <person name="Lovell J.T."/>
            <person name="Jenkins J."/>
            <person name="Shu S."/>
            <person name="Juenger T.E."/>
            <person name="Schmutz J."/>
        </authorList>
    </citation>
    <scope>NUCLEOTIDE SEQUENCE</scope>
    <source>
        <strain evidence="2">AP13</strain>
    </source>
</reference>
<proteinExistence type="predicted"/>
<dbReference type="AlphaFoldDB" id="A0A8T0WT83"/>
<protein>
    <submittedName>
        <fullName evidence="2">Uncharacterized protein</fullName>
    </submittedName>
</protein>
<keyword evidence="3" id="KW-1185">Reference proteome</keyword>
<dbReference type="EMBL" id="CM029038">
    <property type="protein sequence ID" value="KAG2647943.1"/>
    <property type="molecule type" value="Genomic_DNA"/>
</dbReference>
<feature type="compositionally biased region" description="Basic residues" evidence="1">
    <location>
        <begin position="208"/>
        <end position="222"/>
    </location>
</feature>
<feature type="region of interest" description="Disordered" evidence="1">
    <location>
        <begin position="199"/>
        <end position="222"/>
    </location>
</feature>
<evidence type="ECO:0000313" key="3">
    <source>
        <dbReference type="Proteomes" id="UP000823388"/>
    </source>
</evidence>
<evidence type="ECO:0000313" key="2">
    <source>
        <dbReference type="EMBL" id="KAG2647943.1"/>
    </source>
</evidence>
<dbReference type="Proteomes" id="UP000823388">
    <property type="component" value="Chromosome 1N"/>
</dbReference>
<sequence>MGRKGRKKQAMVIHIKDGRTRPSISLAAHAGHGHGAAGSGAAPRARAAAWPAPGAHHPPRRAWPHHRHQPLGPLLGRRRLRQQHGRHPRRPARRAGARPRAQRRRALPAPARPPSPARCCCRRRGGGARGPGEGGRGGAPAAAGPGVLGGRDEAGGRRGGVRHLPGGVRGRGRRARDAGVRPRLPRALHRALARGGTPLVLPHVPRAAGRHRRDRSHHGPGRGRRVAVILRLPSMACLNLLW</sequence>
<feature type="compositionally biased region" description="Low complexity" evidence="1">
    <location>
        <begin position="39"/>
        <end position="55"/>
    </location>
</feature>
<comment type="caution">
    <text evidence="2">The sequence shown here is derived from an EMBL/GenBank/DDBJ whole genome shotgun (WGS) entry which is preliminary data.</text>
</comment>